<dbReference type="InterPro" id="IPR000611">
    <property type="entry name" value="NPY_rcpt"/>
</dbReference>
<evidence type="ECO:0000256" key="9">
    <source>
        <dbReference type="RuleBase" id="RU000688"/>
    </source>
</evidence>
<keyword evidence="7 9" id="KW-0675">Receptor</keyword>
<evidence type="ECO:0000313" key="14">
    <source>
        <dbReference type="Proteomes" id="UP001634394"/>
    </source>
</evidence>
<evidence type="ECO:0000313" key="13">
    <source>
        <dbReference type="EMBL" id="KAL3876910.1"/>
    </source>
</evidence>
<evidence type="ECO:0000256" key="5">
    <source>
        <dbReference type="ARBA" id="ARBA00023040"/>
    </source>
</evidence>
<accession>A0ABD3WWI7</accession>
<dbReference type="Proteomes" id="UP001634394">
    <property type="component" value="Unassembled WGS sequence"/>
</dbReference>
<dbReference type="GO" id="GO:0004930">
    <property type="term" value="F:G protein-coupled receptor activity"/>
    <property type="evidence" value="ECO:0007669"/>
    <property type="project" value="UniProtKB-KW"/>
</dbReference>
<proteinExistence type="inferred from homology"/>
<keyword evidence="6 11" id="KW-0472">Membrane</keyword>
<gene>
    <name evidence="13" type="ORF">ACJMK2_034691</name>
</gene>
<dbReference type="PANTHER" id="PTHR45695">
    <property type="entry name" value="LEUCOKININ RECEPTOR-RELATED"/>
    <property type="match status" value="1"/>
</dbReference>
<evidence type="ECO:0000259" key="12">
    <source>
        <dbReference type="PROSITE" id="PS50262"/>
    </source>
</evidence>
<feature type="transmembrane region" description="Helical" evidence="11">
    <location>
        <begin position="128"/>
        <end position="149"/>
    </location>
</feature>
<comment type="caution">
    <text evidence="13">The sequence shown here is derived from an EMBL/GenBank/DDBJ whole genome shotgun (WGS) entry which is preliminary data.</text>
</comment>
<evidence type="ECO:0000256" key="10">
    <source>
        <dbReference type="SAM" id="MobiDB-lite"/>
    </source>
</evidence>
<dbReference type="InterPro" id="IPR017452">
    <property type="entry name" value="GPCR_Rhodpsn_7TM"/>
</dbReference>
<dbReference type="AlphaFoldDB" id="A0ABD3WWI7"/>
<dbReference type="EMBL" id="JBJQND010000005">
    <property type="protein sequence ID" value="KAL3876910.1"/>
    <property type="molecule type" value="Genomic_DNA"/>
</dbReference>
<keyword evidence="8 9" id="KW-0807">Transducer</keyword>
<dbReference type="Pfam" id="PF00001">
    <property type="entry name" value="7tm_1"/>
    <property type="match status" value="1"/>
</dbReference>
<keyword evidence="4 11" id="KW-1133">Transmembrane helix</keyword>
<keyword evidence="3 9" id="KW-0812">Transmembrane</keyword>
<keyword evidence="14" id="KW-1185">Reference proteome</keyword>
<name>A0ABD3WWI7_SINWO</name>
<dbReference type="SMART" id="SM01381">
    <property type="entry name" value="7TM_GPCR_Srsx"/>
    <property type="match status" value="1"/>
</dbReference>
<dbReference type="GO" id="GO:0016020">
    <property type="term" value="C:membrane"/>
    <property type="evidence" value="ECO:0007669"/>
    <property type="project" value="UniProtKB-SubCell"/>
</dbReference>
<feature type="domain" description="G-protein coupled receptors family 1 profile" evidence="12">
    <location>
        <begin position="108"/>
        <end position="374"/>
    </location>
</feature>
<sequence>MSTFDYRTATNVETTYIPQETDFQSTLHNNTNCSSTVILTPGELIQICADTLCSKQETYVYQFCKLHYPQLDFIIEQELLYSDAHVSGASRVILTILLVAIMVTSLVGNSLVVLTFITNRHMRSTTNVFIVSLAVSDLTFTVTCIPQNIGDVLNNYWQFGRVGCKMIPFVTNFTVACSSLTLCCVAIDRYYAIVHPLKLNFLQAPKRAAILLAVVWIISFGASIPYLIIYDTETVTSKCSEGRHEVCYTPILKGGKEAFDVGFTLVLLFVVPFIFMCVTYGIICCKLWGQPTIGVRVPRVHDAGLRLKRKAIKMLITVMLLFVVCWSPLLVFNAALEELTLAENMHNISLSNIHWRAYLKCLALSSCCVNPVVYSFMNEKFKKAFLNLLACRKVRVYPVSFERANPMRISAESRKTTTQLEPPMQESHQTSETRV</sequence>
<organism evidence="13 14">
    <name type="scientific">Sinanodonta woodiana</name>
    <name type="common">Chinese pond mussel</name>
    <name type="synonym">Anodonta woodiana</name>
    <dbReference type="NCBI Taxonomy" id="1069815"/>
    <lineage>
        <taxon>Eukaryota</taxon>
        <taxon>Metazoa</taxon>
        <taxon>Spiralia</taxon>
        <taxon>Lophotrochozoa</taxon>
        <taxon>Mollusca</taxon>
        <taxon>Bivalvia</taxon>
        <taxon>Autobranchia</taxon>
        <taxon>Heteroconchia</taxon>
        <taxon>Palaeoheterodonta</taxon>
        <taxon>Unionida</taxon>
        <taxon>Unionoidea</taxon>
        <taxon>Unionidae</taxon>
        <taxon>Unioninae</taxon>
        <taxon>Sinanodonta</taxon>
    </lineage>
</organism>
<reference evidence="13 14" key="1">
    <citation type="submission" date="2024-11" db="EMBL/GenBank/DDBJ databases">
        <title>Chromosome-level genome assembly of the freshwater bivalve Anodonta woodiana.</title>
        <authorList>
            <person name="Chen X."/>
        </authorList>
    </citation>
    <scope>NUCLEOTIDE SEQUENCE [LARGE SCALE GENOMIC DNA]</scope>
    <source>
        <strain evidence="13">MN2024</strain>
        <tissue evidence="13">Gills</tissue>
    </source>
</reference>
<dbReference type="InterPro" id="IPR000276">
    <property type="entry name" value="GPCR_Rhodpsn"/>
</dbReference>
<dbReference type="PANTHER" id="PTHR45695:SF9">
    <property type="entry name" value="LEUCOKININ RECEPTOR"/>
    <property type="match status" value="1"/>
</dbReference>
<dbReference type="PRINTS" id="PR01012">
    <property type="entry name" value="NRPEPTIDEYR"/>
</dbReference>
<dbReference type="Gene3D" id="1.20.1070.10">
    <property type="entry name" value="Rhodopsin 7-helix transmembrane proteins"/>
    <property type="match status" value="1"/>
</dbReference>
<protein>
    <recommendedName>
        <fullName evidence="12">G-protein coupled receptors family 1 profile domain-containing protein</fullName>
    </recommendedName>
</protein>
<feature type="region of interest" description="Disordered" evidence="10">
    <location>
        <begin position="412"/>
        <end position="435"/>
    </location>
</feature>
<keyword evidence="5 9" id="KW-0297">G-protein coupled receptor</keyword>
<dbReference type="PROSITE" id="PS00237">
    <property type="entry name" value="G_PROTEIN_RECEP_F1_1"/>
    <property type="match status" value="1"/>
</dbReference>
<feature type="transmembrane region" description="Helical" evidence="11">
    <location>
        <begin position="169"/>
        <end position="187"/>
    </location>
</feature>
<comment type="similarity">
    <text evidence="2 9">Belongs to the G-protein coupled receptor 1 family.</text>
</comment>
<evidence type="ECO:0000256" key="6">
    <source>
        <dbReference type="ARBA" id="ARBA00023136"/>
    </source>
</evidence>
<evidence type="ECO:0000256" key="8">
    <source>
        <dbReference type="ARBA" id="ARBA00023224"/>
    </source>
</evidence>
<feature type="transmembrane region" description="Helical" evidence="11">
    <location>
        <begin position="92"/>
        <end position="116"/>
    </location>
</feature>
<comment type="subcellular location">
    <subcellularLocation>
        <location evidence="1">Membrane</location>
        <topology evidence="1">Multi-pass membrane protein</topology>
    </subcellularLocation>
</comment>
<feature type="compositionally biased region" description="Polar residues" evidence="10">
    <location>
        <begin position="416"/>
        <end position="428"/>
    </location>
</feature>
<evidence type="ECO:0000256" key="1">
    <source>
        <dbReference type="ARBA" id="ARBA00004141"/>
    </source>
</evidence>
<evidence type="ECO:0000256" key="4">
    <source>
        <dbReference type="ARBA" id="ARBA00022989"/>
    </source>
</evidence>
<evidence type="ECO:0000256" key="2">
    <source>
        <dbReference type="ARBA" id="ARBA00010663"/>
    </source>
</evidence>
<dbReference type="PRINTS" id="PR00237">
    <property type="entry name" value="GPCRRHODOPSN"/>
</dbReference>
<dbReference type="SUPFAM" id="SSF81321">
    <property type="entry name" value="Family A G protein-coupled receptor-like"/>
    <property type="match status" value="1"/>
</dbReference>
<evidence type="ECO:0000256" key="7">
    <source>
        <dbReference type="ARBA" id="ARBA00023170"/>
    </source>
</evidence>
<feature type="transmembrane region" description="Helical" evidence="11">
    <location>
        <begin position="314"/>
        <end position="335"/>
    </location>
</feature>
<dbReference type="PROSITE" id="PS50262">
    <property type="entry name" value="G_PROTEIN_RECEP_F1_2"/>
    <property type="match status" value="1"/>
</dbReference>
<feature type="transmembrane region" description="Helical" evidence="11">
    <location>
        <begin position="261"/>
        <end position="283"/>
    </location>
</feature>
<feature type="transmembrane region" description="Helical" evidence="11">
    <location>
        <begin position="208"/>
        <end position="228"/>
    </location>
</feature>
<evidence type="ECO:0000256" key="3">
    <source>
        <dbReference type="ARBA" id="ARBA00022692"/>
    </source>
</evidence>
<evidence type="ECO:0000256" key="11">
    <source>
        <dbReference type="SAM" id="Phobius"/>
    </source>
</evidence>